<organism evidence="1 2">
    <name type="scientific">Litchfieldia salsa</name>
    <dbReference type="NCBI Taxonomy" id="930152"/>
    <lineage>
        <taxon>Bacteria</taxon>
        <taxon>Bacillati</taxon>
        <taxon>Bacillota</taxon>
        <taxon>Bacilli</taxon>
        <taxon>Bacillales</taxon>
        <taxon>Bacillaceae</taxon>
        <taxon>Litchfieldia</taxon>
    </lineage>
</organism>
<reference evidence="2" key="1">
    <citation type="submission" date="2016-10" db="EMBL/GenBank/DDBJ databases">
        <authorList>
            <person name="Varghese N."/>
            <person name="Submissions S."/>
        </authorList>
    </citation>
    <scope>NUCLEOTIDE SEQUENCE [LARGE SCALE GENOMIC DNA]</scope>
    <source>
        <strain evidence="2">IBRC-M10078</strain>
    </source>
</reference>
<dbReference type="AlphaFoldDB" id="A0A1H0WGX7"/>
<dbReference type="STRING" id="930152.SAMN05216565_11165"/>
<accession>A0A1H0WGX7</accession>
<keyword evidence="2" id="KW-1185">Reference proteome</keyword>
<dbReference type="Pfam" id="PF13047">
    <property type="entry name" value="DUF3907"/>
    <property type="match status" value="1"/>
</dbReference>
<gene>
    <name evidence="1" type="ORF">SAMN05216565_11165</name>
</gene>
<proteinExistence type="predicted"/>
<name>A0A1H0WGX7_9BACI</name>
<evidence type="ECO:0000313" key="1">
    <source>
        <dbReference type="EMBL" id="SDP89745.1"/>
    </source>
</evidence>
<dbReference type="EMBL" id="FNJU01000011">
    <property type="protein sequence ID" value="SDP89745.1"/>
    <property type="molecule type" value="Genomic_DNA"/>
</dbReference>
<dbReference type="Proteomes" id="UP000199159">
    <property type="component" value="Unassembled WGS sequence"/>
</dbReference>
<protein>
    <submittedName>
        <fullName evidence="1">Uncharacterized protein</fullName>
    </submittedName>
</protein>
<evidence type="ECO:0000313" key="2">
    <source>
        <dbReference type="Proteomes" id="UP000199159"/>
    </source>
</evidence>
<sequence>MGNLIVKSQTEQVEEFLRNSVSSITNYLNQTTIDSLINEADGEKEYFESLLSNIRRLVVFCEEGLDACQVVLTNEPFRKGAAEKTLYKIYHQCIEEFFSPKNDSWYEDSRSAYTGKNALTFRQTPPPSTEKLLSSLEASFQSIREELEFYETDYRTKMLQSK</sequence>
<dbReference type="InterPro" id="IPR025013">
    <property type="entry name" value="DUF3907"/>
</dbReference>
<dbReference type="RefSeq" id="WP_090857558.1">
    <property type="nucleotide sequence ID" value="NZ_FNJU01000011.1"/>
</dbReference>
<dbReference type="OrthoDB" id="2691359at2"/>